<keyword evidence="3 6" id="KW-0812">Transmembrane</keyword>
<dbReference type="PANTHER" id="PTHR12668:SF53">
    <property type="entry name" value="TMEM14 PROTEIN HOMOLOG YJR085C"/>
    <property type="match status" value="1"/>
</dbReference>
<keyword evidence="8" id="KW-1185">Reference proteome</keyword>
<evidence type="ECO:0000256" key="5">
    <source>
        <dbReference type="ARBA" id="ARBA00023136"/>
    </source>
</evidence>
<reference evidence="7 8" key="1">
    <citation type="submission" date="2018-06" db="EMBL/GenBank/DDBJ databases">
        <title>Comparative genomics reveals the genomic features of Rhizophagus irregularis, R. cerebriforme, R. diaphanum and Gigaspora rosea, and their symbiotic lifestyle signature.</title>
        <authorList>
            <person name="Morin E."/>
            <person name="San Clemente H."/>
            <person name="Chen E.C.H."/>
            <person name="De La Providencia I."/>
            <person name="Hainaut M."/>
            <person name="Kuo A."/>
            <person name="Kohler A."/>
            <person name="Murat C."/>
            <person name="Tang N."/>
            <person name="Roy S."/>
            <person name="Loubradou J."/>
            <person name="Henrissat B."/>
            <person name="Grigoriev I.V."/>
            <person name="Corradi N."/>
            <person name="Roux C."/>
            <person name="Martin F.M."/>
        </authorList>
    </citation>
    <scope>NUCLEOTIDE SEQUENCE [LARGE SCALE GENOMIC DNA]</scope>
    <source>
        <strain evidence="7 8">DAOM 194757</strain>
    </source>
</reference>
<evidence type="ECO:0000256" key="2">
    <source>
        <dbReference type="ARBA" id="ARBA00007590"/>
    </source>
</evidence>
<sequence length="118" mass="12578">MHYHPAYAMAVLCTVGGIAGYASKKSVPSIVSGVGIGMGYAVGGYLIQKEKSYGNETALVASILLGGVMIPRMVKFGRPIPISLSILSVGIGTYYGKKVYDNMVHVKNNEYVDDTKKT</sequence>
<dbReference type="InterPro" id="IPR005349">
    <property type="entry name" value="TMEM14"/>
</dbReference>
<evidence type="ECO:0000256" key="3">
    <source>
        <dbReference type="ARBA" id="ARBA00022692"/>
    </source>
</evidence>
<organism evidence="7 8">
    <name type="scientific">Gigaspora rosea</name>
    <dbReference type="NCBI Taxonomy" id="44941"/>
    <lineage>
        <taxon>Eukaryota</taxon>
        <taxon>Fungi</taxon>
        <taxon>Fungi incertae sedis</taxon>
        <taxon>Mucoromycota</taxon>
        <taxon>Glomeromycotina</taxon>
        <taxon>Glomeromycetes</taxon>
        <taxon>Diversisporales</taxon>
        <taxon>Gigasporaceae</taxon>
        <taxon>Gigaspora</taxon>
    </lineage>
</organism>
<comment type="caution">
    <text evidence="7">The sequence shown here is derived from an EMBL/GenBank/DDBJ whole genome shotgun (WGS) entry which is preliminary data.</text>
</comment>
<name>A0A397VVQ9_9GLOM</name>
<dbReference type="GO" id="GO:0016020">
    <property type="term" value="C:membrane"/>
    <property type="evidence" value="ECO:0007669"/>
    <property type="project" value="UniProtKB-SubCell"/>
</dbReference>
<comment type="subcellular location">
    <subcellularLocation>
        <location evidence="1">Membrane</location>
    </subcellularLocation>
</comment>
<evidence type="ECO:0000256" key="6">
    <source>
        <dbReference type="SAM" id="Phobius"/>
    </source>
</evidence>
<proteinExistence type="inferred from homology"/>
<protein>
    <submittedName>
        <fullName evidence="7">Transmembrane proteins 14C-domain-containing protein</fullName>
    </submittedName>
</protein>
<gene>
    <name evidence="7" type="ORF">C2G38_2012441</name>
</gene>
<dbReference type="EMBL" id="QKWP01000129">
    <property type="protein sequence ID" value="RIB26624.1"/>
    <property type="molecule type" value="Genomic_DNA"/>
</dbReference>
<keyword evidence="5 6" id="KW-0472">Membrane</keyword>
<accession>A0A397VVQ9</accession>
<feature type="transmembrane region" description="Helical" evidence="6">
    <location>
        <begin position="30"/>
        <end position="47"/>
    </location>
</feature>
<evidence type="ECO:0000313" key="8">
    <source>
        <dbReference type="Proteomes" id="UP000266673"/>
    </source>
</evidence>
<dbReference type="InterPro" id="IPR044890">
    <property type="entry name" value="TMEM14_sf"/>
</dbReference>
<dbReference type="Proteomes" id="UP000266673">
    <property type="component" value="Unassembled WGS sequence"/>
</dbReference>
<evidence type="ECO:0000256" key="1">
    <source>
        <dbReference type="ARBA" id="ARBA00004370"/>
    </source>
</evidence>
<comment type="similarity">
    <text evidence="2">Belongs to the TMEM14 family.</text>
</comment>
<dbReference type="AlphaFoldDB" id="A0A397VVQ9"/>
<feature type="transmembrane region" description="Helical" evidence="6">
    <location>
        <begin position="6"/>
        <end position="23"/>
    </location>
</feature>
<dbReference type="Pfam" id="PF03647">
    <property type="entry name" value="Tmemb_14"/>
    <property type="match status" value="1"/>
</dbReference>
<feature type="transmembrane region" description="Helical" evidence="6">
    <location>
        <begin position="53"/>
        <end position="70"/>
    </location>
</feature>
<evidence type="ECO:0000313" key="7">
    <source>
        <dbReference type="EMBL" id="RIB26624.1"/>
    </source>
</evidence>
<dbReference type="PANTHER" id="PTHR12668">
    <property type="entry name" value="TRANSMEMBRANE PROTEIN 14, 15"/>
    <property type="match status" value="1"/>
</dbReference>
<dbReference type="OrthoDB" id="5620at2759"/>
<dbReference type="Gene3D" id="1.10.10.1740">
    <property type="entry name" value="Transmembrane protein 14-like"/>
    <property type="match status" value="1"/>
</dbReference>
<keyword evidence="4 6" id="KW-1133">Transmembrane helix</keyword>
<evidence type="ECO:0000256" key="4">
    <source>
        <dbReference type="ARBA" id="ARBA00022989"/>
    </source>
</evidence>